<evidence type="ECO:0000313" key="2">
    <source>
        <dbReference type="Proteomes" id="UP000412311"/>
    </source>
</evidence>
<evidence type="ECO:0000313" key="1">
    <source>
        <dbReference type="EMBL" id="VVQ24949.1"/>
    </source>
</evidence>
<accession>A0A5E7VQC6</accession>
<proteinExistence type="predicted"/>
<protein>
    <submittedName>
        <fullName evidence="1">Uncharacterized protein</fullName>
    </submittedName>
</protein>
<reference evidence="1 2" key="1">
    <citation type="submission" date="2019-09" db="EMBL/GenBank/DDBJ databases">
        <authorList>
            <person name="Chandra G."/>
            <person name="Truman W A."/>
        </authorList>
    </citation>
    <scope>NUCLEOTIDE SEQUENCE [LARGE SCALE GENOMIC DNA]</scope>
    <source>
        <strain evidence="1">PS925</strain>
    </source>
</reference>
<name>A0A5E7VQC6_PSEFL</name>
<dbReference type="AlphaFoldDB" id="A0A5E7VQC6"/>
<dbReference type="Proteomes" id="UP000412311">
    <property type="component" value="Unassembled WGS sequence"/>
</dbReference>
<sequence>MVIDAGTSLTLTAGGHHLVINAGGIFSSVAIVEGGAPVAGVPAQTALAAAAEDIVVEAIPMEALLKQAIVFREADTGICPVCDAAERAEA</sequence>
<organism evidence="1 2">
    <name type="scientific">Pseudomonas fluorescens</name>
    <dbReference type="NCBI Taxonomy" id="294"/>
    <lineage>
        <taxon>Bacteria</taxon>
        <taxon>Pseudomonadati</taxon>
        <taxon>Pseudomonadota</taxon>
        <taxon>Gammaproteobacteria</taxon>
        <taxon>Pseudomonadales</taxon>
        <taxon>Pseudomonadaceae</taxon>
        <taxon>Pseudomonas</taxon>
    </lineage>
</organism>
<dbReference type="EMBL" id="CABVJG010000025">
    <property type="protein sequence ID" value="VVQ24949.1"/>
    <property type="molecule type" value="Genomic_DNA"/>
</dbReference>
<gene>
    <name evidence="1" type="ORF">PS925_05626</name>
</gene>